<evidence type="ECO:0000313" key="3">
    <source>
        <dbReference type="EMBL" id="KAH3809814.1"/>
    </source>
</evidence>
<dbReference type="EMBL" id="JAIWYP010000006">
    <property type="protein sequence ID" value="KAH3809814.1"/>
    <property type="molecule type" value="Genomic_DNA"/>
</dbReference>
<proteinExistence type="predicted"/>
<accession>A0A9D4G3C0</accession>
<reference evidence="3" key="1">
    <citation type="journal article" date="2019" name="bioRxiv">
        <title>The Genome of the Zebra Mussel, Dreissena polymorpha: A Resource for Invasive Species Research.</title>
        <authorList>
            <person name="McCartney M.A."/>
            <person name="Auch B."/>
            <person name="Kono T."/>
            <person name="Mallez S."/>
            <person name="Zhang Y."/>
            <person name="Obille A."/>
            <person name="Becker A."/>
            <person name="Abrahante J.E."/>
            <person name="Garbe J."/>
            <person name="Badalamenti J.P."/>
            <person name="Herman A."/>
            <person name="Mangelson H."/>
            <person name="Liachko I."/>
            <person name="Sullivan S."/>
            <person name="Sone E.D."/>
            <person name="Koren S."/>
            <person name="Silverstein K.A.T."/>
            <person name="Beckman K.B."/>
            <person name="Gohl D.M."/>
        </authorList>
    </citation>
    <scope>NUCLEOTIDE SEQUENCE</scope>
    <source>
        <strain evidence="3">Duluth1</strain>
        <tissue evidence="3">Whole animal</tissue>
    </source>
</reference>
<organism evidence="3 4">
    <name type="scientific">Dreissena polymorpha</name>
    <name type="common">Zebra mussel</name>
    <name type="synonym">Mytilus polymorpha</name>
    <dbReference type="NCBI Taxonomy" id="45954"/>
    <lineage>
        <taxon>Eukaryota</taxon>
        <taxon>Metazoa</taxon>
        <taxon>Spiralia</taxon>
        <taxon>Lophotrochozoa</taxon>
        <taxon>Mollusca</taxon>
        <taxon>Bivalvia</taxon>
        <taxon>Autobranchia</taxon>
        <taxon>Heteroconchia</taxon>
        <taxon>Euheterodonta</taxon>
        <taxon>Imparidentia</taxon>
        <taxon>Neoheterodontei</taxon>
        <taxon>Myida</taxon>
        <taxon>Dreissenoidea</taxon>
        <taxon>Dreissenidae</taxon>
        <taxon>Dreissena</taxon>
    </lineage>
</organism>
<reference evidence="3" key="2">
    <citation type="submission" date="2020-11" db="EMBL/GenBank/DDBJ databases">
        <authorList>
            <person name="McCartney M.A."/>
            <person name="Auch B."/>
            <person name="Kono T."/>
            <person name="Mallez S."/>
            <person name="Becker A."/>
            <person name="Gohl D.M."/>
            <person name="Silverstein K.A.T."/>
            <person name="Koren S."/>
            <person name="Bechman K.B."/>
            <person name="Herman A."/>
            <person name="Abrahante J.E."/>
            <person name="Garbe J."/>
        </authorList>
    </citation>
    <scope>NUCLEOTIDE SEQUENCE</scope>
    <source>
        <strain evidence="3">Duluth1</strain>
        <tissue evidence="3">Whole animal</tissue>
    </source>
</reference>
<evidence type="ECO:0000256" key="1">
    <source>
        <dbReference type="SAM" id="MobiDB-lite"/>
    </source>
</evidence>
<keyword evidence="2" id="KW-0732">Signal</keyword>
<dbReference type="AlphaFoldDB" id="A0A9D4G3C0"/>
<sequence length="70" mass="7498">MGLFWSFSISAIRSASSLRCELIWDVSVSTILGRVVPLQVVSQPPSDNGEDGEDPLVAQEGVSDLVNPPE</sequence>
<evidence type="ECO:0000256" key="2">
    <source>
        <dbReference type="SAM" id="SignalP"/>
    </source>
</evidence>
<protein>
    <submittedName>
        <fullName evidence="3">Uncharacterized protein</fullName>
    </submittedName>
</protein>
<name>A0A9D4G3C0_DREPO</name>
<dbReference type="Proteomes" id="UP000828390">
    <property type="component" value="Unassembled WGS sequence"/>
</dbReference>
<keyword evidence="4" id="KW-1185">Reference proteome</keyword>
<feature type="region of interest" description="Disordered" evidence="1">
    <location>
        <begin position="42"/>
        <end position="70"/>
    </location>
</feature>
<evidence type="ECO:0000313" key="4">
    <source>
        <dbReference type="Proteomes" id="UP000828390"/>
    </source>
</evidence>
<feature type="signal peptide" evidence="2">
    <location>
        <begin position="1"/>
        <end position="17"/>
    </location>
</feature>
<comment type="caution">
    <text evidence="3">The sequence shown here is derived from an EMBL/GenBank/DDBJ whole genome shotgun (WGS) entry which is preliminary data.</text>
</comment>
<gene>
    <name evidence="3" type="ORF">DPMN_138194</name>
</gene>
<feature type="chain" id="PRO_5039138681" evidence="2">
    <location>
        <begin position="18"/>
        <end position="70"/>
    </location>
</feature>